<reference evidence="8" key="1">
    <citation type="submission" date="2017-07" db="EMBL/GenBank/DDBJ databases">
        <title>Taro Niue Genome Assembly and Annotation.</title>
        <authorList>
            <person name="Atibalentja N."/>
            <person name="Keating K."/>
            <person name="Fields C.J."/>
        </authorList>
    </citation>
    <scope>NUCLEOTIDE SEQUENCE</scope>
    <source>
        <strain evidence="8">Niue_2</strain>
        <tissue evidence="8">Leaf</tissue>
    </source>
</reference>
<protein>
    <submittedName>
        <fullName evidence="8">Uncharacterized protein</fullName>
    </submittedName>
</protein>
<feature type="transmembrane region" description="Helical" evidence="7">
    <location>
        <begin position="257"/>
        <end position="276"/>
    </location>
</feature>
<dbReference type="InterPro" id="IPR036259">
    <property type="entry name" value="MFS_trans_sf"/>
</dbReference>
<proteinExistence type="inferred from homology"/>
<feature type="transmembrane region" description="Helical" evidence="7">
    <location>
        <begin position="205"/>
        <end position="224"/>
    </location>
</feature>
<gene>
    <name evidence="8" type="ORF">Taro_018596</name>
</gene>
<keyword evidence="3 7" id="KW-0812">Transmembrane</keyword>
<evidence type="ECO:0000256" key="3">
    <source>
        <dbReference type="ARBA" id="ARBA00022692"/>
    </source>
</evidence>
<dbReference type="GO" id="GO:0016020">
    <property type="term" value="C:membrane"/>
    <property type="evidence" value="ECO:0007669"/>
    <property type="project" value="UniProtKB-SubCell"/>
</dbReference>
<evidence type="ECO:0000256" key="5">
    <source>
        <dbReference type="ARBA" id="ARBA00023136"/>
    </source>
</evidence>
<feature type="transmembrane region" description="Helical" evidence="7">
    <location>
        <begin position="396"/>
        <end position="416"/>
    </location>
</feature>
<evidence type="ECO:0000313" key="9">
    <source>
        <dbReference type="Proteomes" id="UP000652761"/>
    </source>
</evidence>
<dbReference type="CDD" id="cd17416">
    <property type="entry name" value="MFS_NPF1_2"/>
    <property type="match status" value="1"/>
</dbReference>
<feature type="transmembrane region" description="Helical" evidence="7">
    <location>
        <begin position="361"/>
        <end position="384"/>
    </location>
</feature>
<feature type="transmembrane region" description="Helical" evidence="7">
    <location>
        <begin position="436"/>
        <end position="457"/>
    </location>
</feature>
<keyword evidence="5 7" id="KW-0472">Membrane</keyword>
<feature type="transmembrane region" description="Helical" evidence="7">
    <location>
        <begin position="515"/>
        <end position="538"/>
    </location>
</feature>
<evidence type="ECO:0000256" key="7">
    <source>
        <dbReference type="SAM" id="Phobius"/>
    </source>
</evidence>
<feature type="transmembrane region" description="Helical" evidence="7">
    <location>
        <begin position="564"/>
        <end position="587"/>
    </location>
</feature>
<comment type="subcellular location">
    <subcellularLocation>
        <location evidence="1">Membrane</location>
        <topology evidence="1">Multi-pass membrane protein</topology>
    </subcellularLocation>
</comment>
<feature type="transmembrane region" description="Helical" evidence="7">
    <location>
        <begin position="230"/>
        <end position="250"/>
    </location>
</feature>
<dbReference type="Proteomes" id="UP000652761">
    <property type="component" value="Unassembled WGS sequence"/>
</dbReference>
<dbReference type="Pfam" id="PF00854">
    <property type="entry name" value="PTR2"/>
    <property type="match status" value="1"/>
</dbReference>
<feature type="transmembrane region" description="Helical" evidence="7">
    <location>
        <begin position="108"/>
        <end position="131"/>
    </location>
</feature>
<dbReference type="EMBL" id="NMUH01000868">
    <property type="protein sequence ID" value="MQL86061.1"/>
    <property type="molecule type" value="Genomic_DNA"/>
</dbReference>
<dbReference type="GO" id="GO:0022857">
    <property type="term" value="F:transmembrane transporter activity"/>
    <property type="evidence" value="ECO:0007669"/>
    <property type="project" value="InterPro"/>
</dbReference>
<dbReference type="AlphaFoldDB" id="A0A843URS2"/>
<keyword evidence="9" id="KW-1185">Reference proteome</keyword>
<organism evidence="8 9">
    <name type="scientific">Colocasia esculenta</name>
    <name type="common">Wild taro</name>
    <name type="synonym">Arum esculentum</name>
    <dbReference type="NCBI Taxonomy" id="4460"/>
    <lineage>
        <taxon>Eukaryota</taxon>
        <taxon>Viridiplantae</taxon>
        <taxon>Streptophyta</taxon>
        <taxon>Embryophyta</taxon>
        <taxon>Tracheophyta</taxon>
        <taxon>Spermatophyta</taxon>
        <taxon>Magnoliopsida</taxon>
        <taxon>Liliopsida</taxon>
        <taxon>Araceae</taxon>
        <taxon>Aroideae</taxon>
        <taxon>Colocasieae</taxon>
        <taxon>Colocasia</taxon>
    </lineage>
</organism>
<sequence length="619" mass="65726">MEEDEENGAAGEAMPDVVGGKGETNDGRQVAVAGRKPGGWKAMPYIIGNETLERLATSAMMANFTVYLMNHLHMKQVKAANLAHIWYGTTNFSPVVGAYLSDAFLGRFLTLAIASVTSFLGMAGLTITAAVPALQPPDCSVAPGAPDNCDGAGPSGSLVALLIVSLGMLTIGSGGIRPCSIAFGVDQFDHTTEKGQKDIGSFFNLYYLTFTLAVMVTLTAIVYIQNSVSWALGLGIPAALMLVSIALFFIGTRVYVYVPPEGSIFSGVVQVLVAAYRKRGLHLPPHGLGEDKAGQVEMYDPPPAGTATKLPLTQQFRFLNKAAIVEDGDLLPGGGGRVNPWRLCGVQKVEEMKCLIRIIPIWAAGILCVLSIAQQATLAVLQALKMDRHLGPRFQIPPGSLGIVSLLAMVLFLPLYDRVLVPFAAGITGKEGGITVLQRMGVGIVIAVVSVIVAALVERKRRAAALLHGGPGGVAPISAMWLAPQLALNGLAEAFNVIAQVEFFYKQFPDHMRSVACSLVFLTAAIAGYLSSAMLVVVRRYTGGRGPGGHSWMEDDINLGRVDYFYYLIAAMGVVNLAYFLVCAHLYRYKGGENGGRSQDGGGAALELEPQKKPTQISV</sequence>
<dbReference type="OrthoDB" id="8904098at2759"/>
<keyword evidence="4 7" id="KW-1133">Transmembrane helix</keyword>
<evidence type="ECO:0000256" key="2">
    <source>
        <dbReference type="ARBA" id="ARBA00005982"/>
    </source>
</evidence>
<dbReference type="SUPFAM" id="SSF103473">
    <property type="entry name" value="MFS general substrate transporter"/>
    <property type="match status" value="1"/>
</dbReference>
<feature type="region of interest" description="Disordered" evidence="6">
    <location>
        <begin position="1"/>
        <end position="28"/>
    </location>
</feature>
<evidence type="ECO:0000256" key="6">
    <source>
        <dbReference type="SAM" id="MobiDB-lite"/>
    </source>
</evidence>
<feature type="transmembrane region" description="Helical" evidence="7">
    <location>
        <begin position="151"/>
        <end position="171"/>
    </location>
</feature>
<evidence type="ECO:0000256" key="1">
    <source>
        <dbReference type="ARBA" id="ARBA00004141"/>
    </source>
</evidence>
<dbReference type="InterPro" id="IPR000109">
    <property type="entry name" value="POT_fam"/>
</dbReference>
<evidence type="ECO:0000313" key="8">
    <source>
        <dbReference type="EMBL" id="MQL86061.1"/>
    </source>
</evidence>
<name>A0A843URS2_COLES</name>
<evidence type="ECO:0000256" key="4">
    <source>
        <dbReference type="ARBA" id="ARBA00022989"/>
    </source>
</evidence>
<accession>A0A843URS2</accession>
<comment type="similarity">
    <text evidence="2">Belongs to the major facilitator superfamily. Proton-dependent oligopeptide transporter (POT/PTR) (TC 2.A.17) family.</text>
</comment>
<feature type="region of interest" description="Disordered" evidence="6">
    <location>
        <begin position="600"/>
        <end position="619"/>
    </location>
</feature>
<dbReference type="Gene3D" id="1.20.1250.20">
    <property type="entry name" value="MFS general substrate transporter like domains"/>
    <property type="match status" value="1"/>
</dbReference>
<comment type="caution">
    <text evidence="8">The sequence shown here is derived from an EMBL/GenBank/DDBJ whole genome shotgun (WGS) entry which is preliminary data.</text>
</comment>
<dbReference type="PANTHER" id="PTHR11654">
    <property type="entry name" value="OLIGOPEPTIDE TRANSPORTER-RELATED"/>
    <property type="match status" value="1"/>
</dbReference>